<dbReference type="RefSeq" id="WP_101359168.1">
    <property type="nucleotide sequence ID" value="NZ_NKXO01000030.1"/>
</dbReference>
<sequence>MRCTAWILAFCIFHKAFTQNDSTKSIFRLGGQLHYGTIFAHSPEVENTAGSYPWGLQLEANWQKISEKVWQNCLCYPQSGLVFSYYNYDNAVLGHSLQVGYFLEPTFYLSKRLQFTLRGIAGFSYLTNPFDSIKNPNNRSYSLPMSAYLNVAGGLQVRVNKFWHFQWQINYQHISNGGIKDPNKGINWITTSVGLLYTLHPFEIPQRPKTPFQPHPEWEREAFLFLSNKGAGVGQKERFMIFGVGGQLHKQIGRLSIVGGGTEVYWDGSLQERIRQANLSQNAWRWGVFAGHQFALGRFRFTQHLGLYLYNDTDFFHWWYHRWGLTYQVWQKWKVGFSMKAHRHIANFLDIRLLKSF</sequence>
<dbReference type="AlphaFoldDB" id="A0A2N3IC42"/>
<accession>A0A2N3IC42</accession>
<keyword evidence="2" id="KW-1185">Reference proteome</keyword>
<evidence type="ECO:0000313" key="2">
    <source>
        <dbReference type="Proteomes" id="UP000233387"/>
    </source>
</evidence>
<dbReference type="InterPro" id="IPR018550">
    <property type="entry name" value="Lipid-A_deacylase-rel"/>
</dbReference>
<dbReference type="EMBL" id="NKXO01000030">
    <property type="protein sequence ID" value="PKQ67813.1"/>
    <property type="molecule type" value="Genomic_DNA"/>
</dbReference>
<name>A0A2N3IC42_9BACT</name>
<dbReference type="Proteomes" id="UP000233387">
    <property type="component" value="Unassembled WGS sequence"/>
</dbReference>
<reference evidence="1 2" key="1">
    <citation type="submission" date="2017-06" db="EMBL/GenBank/DDBJ databases">
        <title>Raineya orbicola gen. nov., sp. nov. a slightly thermophilic bacterium of the phylum Bacteroidetes and the description of Raineyaceae fam. nov.</title>
        <authorList>
            <person name="Albuquerque L."/>
            <person name="Polonia A.R.M."/>
            <person name="Barroso C."/>
            <person name="Froufe H.J.C."/>
            <person name="Lage O."/>
            <person name="Lobo-Da-Cunha A."/>
            <person name="Egas C."/>
            <person name="Da Costa M.S."/>
        </authorList>
    </citation>
    <scope>NUCLEOTIDE SEQUENCE [LARGE SCALE GENOMIC DNA]</scope>
    <source>
        <strain evidence="1 2">SPSPC-11</strain>
    </source>
</reference>
<dbReference type="Gene3D" id="2.40.160.20">
    <property type="match status" value="1"/>
</dbReference>
<dbReference type="Pfam" id="PF09411">
    <property type="entry name" value="PagL"/>
    <property type="match status" value="1"/>
</dbReference>
<dbReference type="OrthoDB" id="627554at2"/>
<organism evidence="1 2">
    <name type="scientific">Raineya orbicola</name>
    <dbReference type="NCBI Taxonomy" id="2016530"/>
    <lineage>
        <taxon>Bacteria</taxon>
        <taxon>Pseudomonadati</taxon>
        <taxon>Bacteroidota</taxon>
        <taxon>Cytophagia</taxon>
        <taxon>Cytophagales</taxon>
        <taxon>Raineyaceae</taxon>
        <taxon>Raineya</taxon>
    </lineage>
</organism>
<proteinExistence type="predicted"/>
<comment type="caution">
    <text evidence="1">The sequence shown here is derived from an EMBL/GenBank/DDBJ whole genome shotgun (WGS) entry which is preliminary data.</text>
</comment>
<evidence type="ECO:0000313" key="1">
    <source>
        <dbReference type="EMBL" id="PKQ67813.1"/>
    </source>
</evidence>
<protein>
    <submittedName>
        <fullName evidence="1">Lipid A 3-O-deacylase (PagL)</fullName>
    </submittedName>
</protein>
<dbReference type="SUPFAM" id="SSF56935">
    <property type="entry name" value="Porins"/>
    <property type="match status" value="1"/>
</dbReference>
<gene>
    <name evidence="1" type="ORF">Rain11_1903</name>
</gene>